<dbReference type="InterPro" id="IPR036942">
    <property type="entry name" value="Beta-barrel_TonB_sf"/>
</dbReference>
<dbReference type="InterPro" id="IPR000531">
    <property type="entry name" value="Beta-barrel_TonB"/>
</dbReference>
<keyword evidence="15" id="KW-0675">Receptor</keyword>
<keyword evidence="2 11" id="KW-0813">Transport</keyword>
<evidence type="ECO:0000259" key="14">
    <source>
        <dbReference type="Pfam" id="PF07715"/>
    </source>
</evidence>
<gene>
    <name evidence="15" type="ORF">POM99_22040</name>
</gene>
<dbReference type="Proteomes" id="UP001222770">
    <property type="component" value="Unassembled WGS sequence"/>
</dbReference>
<protein>
    <submittedName>
        <fullName evidence="15">TonB-dependent receptor</fullName>
    </submittedName>
</protein>
<dbReference type="InterPro" id="IPR012910">
    <property type="entry name" value="Plug_dom"/>
</dbReference>
<keyword evidence="8 12" id="KW-0798">TonB box</keyword>
<dbReference type="PROSITE" id="PS52016">
    <property type="entry name" value="TONB_DEPENDENT_REC_3"/>
    <property type="match status" value="1"/>
</dbReference>
<evidence type="ECO:0000256" key="12">
    <source>
        <dbReference type="RuleBase" id="RU003357"/>
    </source>
</evidence>
<dbReference type="Pfam" id="PF07715">
    <property type="entry name" value="Plug"/>
    <property type="match status" value="1"/>
</dbReference>
<evidence type="ECO:0000256" key="5">
    <source>
        <dbReference type="ARBA" id="ARBA00022692"/>
    </source>
</evidence>
<evidence type="ECO:0000313" key="15">
    <source>
        <dbReference type="EMBL" id="MDF8335890.1"/>
    </source>
</evidence>
<evidence type="ECO:0000313" key="16">
    <source>
        <dbReference type="Proteomes" id="UP001222770"/>
    </source>
</evidence>
<dbReference type="InterPro" id="IPR037066">
    <property type="entry name" value="Plug_dom_sf"/>
</dbReference>
<evidence type="ECO:0000256" key="10">
    <source>
        <dbReference type="ARBA" id="ARBA00023237"/>
    </source>
</evidence>
<keyword evidence="3 11" id="KW-1134">Transmembrane beta strand</keyword>
<dbReference type="SUPFAM" id="SSF56935">
    <property type="entry name" value="Porins"/>
    <property type="match status" value="1"/>
</dbReference>
<dbReference type="Gene3D" id="2.40.170.20">
    <property type="entry name" value="TonB-dependent receptor, beta-barrel domain"/>
    <property type="match status" value="1"/>
</dbReference>
<keyword evidence="16" id="KW-1185">Reference proteome</keyword>
<evidence type="ECO:0000256" key="8">
    <source>
        <dbReference type="ARBA" id="ARBA00023077"/>
    </source>
</evidence>
<evidence type="ECO:0000256" key="3">
    <source>
        <dbReference type="ARBA" id="ARBA00022452"/>
    </source>
</evidence>
<keyword evidence="6" id="KW-0408">Iron</keyword>
<evidence type="ECO:0000256" key="2">
    <source>
        <dbReference type="ARBA" id="ARBA00022448"/>
    </source>
</evidence>
<dbReference type="Pfam" id="PF00593">
    <property type="entry name" value="TonB_dep_Rec_b-barrel"/>
    <property type="match status" value="1"/>
</dbReference>
<keyword evidence="9 11" id="KW-0472">Membrane</keyword>
<keyword evidence="5 11" id="KW-0812">Transmembrane</keyword>
<evidence type="ECO:0000259" key="13">
    <source>
        <dbReference type="Pfam" id="PF00593"/>
    </source>
</evidence>
<keyword evidence="10 11" id="KW-0998">Cell outer membrane</keyword>
<dbReference type="PANTHER" id="PTHR32552:SF81">
    <property type="entry name" value="TONB-DEPENDENT OUTER MEMBRANE RECEPTOR"/>
    <property type="match status" value="1"/>
</dbReference>
<reference evidence="15 16" key="1">
    <citation type="submission" date="2023-03" db="EMBL/GenBank/DDBJ databases">
        <title>Novosphingobium cyanobacteriorum sp. nov., isolated from a eutrophic reservoir during the Microcystis bloom period.</title>
        <authorList>
            <person name="Kang M."/>
            <person name="Le V."/>
            <person name="Ko S.-R."/>
            <person name="Lee S.-A."/>
            <person name="Ahn C.-Y."/>
        </authorList>
    </citation>
    <scope>NUCLEOTIDE SEQUENCE [LARGE SCALE GENOMIC DNA]</scope>
    <source>
        <strain evidence="15 16">HBC54</strain>
    </source>
</reference>
<keyword evidence="7" id="KW-0406">Ion transport</keyword>
<evidence type="ECO:0000256" key="9">
    <source>
        <dbReference type="ARBA" id="ARBA00023136"/>
    </source>
</evidence>
<accession>A0ABT6CPN4</accession>
<evidence type="ECO:0000256" key="11">
    <source>
        <dbReference type="PROSITE-ProRule" id="PRU01360"/>
    </source>
</evidence>
<evidence type="ECO:0000256" key="7">
    <source>
        <dbReference type="ARBA" id="ARBA00023065"/>
    </source>
</evidence>
<organism evidence="15 16">
    <name type="scientific">Novosphingobium cyanobacteriorum</name>
    <dbReference type="NCBI Taxonomy" id="3024215"/>
    <lineage>
        <taxon>Bacteria</taxon>
        <taxon>Pseudomonadati</taxon>
        <taxon>Pseudomonadota</taxon>
        <taxon>Alphaproteobacteria</taxon>
        <taxon>Sphingomonadales</taxon>
        <taxon>Sphingomonadaceae</taxon>
        <taxon>Novosphingobium</taxon>
    </lineage>
</organism>
<sequence length="858" mass="91905">MGVFYMDELTIKRAISFGVSLISLTASATAVRAQDLPAATGASESGPASDEIVVTATRQSETISKVPISISAFDNERLQRDGVRRVDDLVRFTPGLVLSRGVTGSNVISIRGITSGAGAGVTGIYIDETPIQVRNEGYGAGSAFAEVFDLERVEVLRGPQGTLFGAGSEGGTVRFIQAAPNMDALHIYARSEVATTHKGSETYEGGLAVGAPLVADKIAFRASLYYRRNGGYIDAVDGTYAPTANAAAVYPNGNLISFTPKGVVRKDTNSDNALTARLAVEFRPTEWLSLTPSISYQRTRQNDGGNDFWTGSSNLGNGDLSRLVFSKGSAATNPALIDIAVPDKESAQDRFLLYALNAKAELGSVDLISSTSFFDRANRKWLDFTLIDTFQFGGYASPPAGHKSASLYEVGQKNFVQELRLQSSDRNARLRWVVGGFFSSNKQTARQNIFNNFVDKLPVVFGASAGGDPFGPGTSAIVNALGVPLLPGGGSYSENRRINEKQYAGFAQFDFRATERLTLTLGARVAHNVLEYDGIFRGPFNNNNPPLGFPCPTAGGCTPGTGVFTPLYQDTVGLKNSETAFTPKFGLSWQATDRDLFYASISKGFRPAGVSAKVPENFCRPDLALTGYADANGRSAQPASYKSDSVWSYEAGAKNKLFDGKLTIDASAYLIKWKNIQNSVFLPTCGYGFVDNLGNATSRGFDLAVTVQPVDGLRIGANASYNKADYDGAVVTPGKINLYPANSAISAARPWTLTLIGEYYWSDFYLRADGSYFSEARGQGATDPKSPLFNPRLQPDQSYTAINMRAGVLKGGVDVSLFVNNLTNTRPVLGAAAQLGGFVYTASTIRPRTIGITASFRR</sequence>
<comment type="caution">
    <text evidence="15">The sequence shown here is derived from an EMBL/GenBank/DDBJ whole genome shotgun (WGS) entry which is preliminary data.</text>
</comment>
<dbReference type="Gene3D" id="2.170.130.10">
    <property type="entry name" value="TonB-dependent receptor, plug domain"/>
    <property type="match status" value="1"/>
</dbReference>
<proteinExistence type="inferred from homology"/>
<keyword evidence="4" id="KW-0410">Iron transport</keyword>
<feature type="domain" description="TonB-dependent receptor-like beta-barrel" evidence="13">
    <location>
        <begin position="392"/>
        <end position="822"/>
    </location>
</feature>
<dbReference type="EMBL" id="JAROCY010000057">
    <property type="protein sequence ID" value="MDF8335890.1"/>
    <property type="molecule type" value="Genomic_DNA"/>
</dbReference>
<evidence type="ECO:0000256" key="4">
    <source>
        <dbReference type="ARBA" id="ARBA00022496"/>
    </source>
</evidence>
<feature type="domain" description="TonB-dependent receptor plug" evidence="14">
    <location>
        <begin position="64"/>
        <end position="172"/>
    </location>
</feature>
<evidence type="ECO:0000256" key="6">
    <source>
        <dbReference type="ARBA" id="ARBA00023004"/>
    </source>
</evidence>
<comment type="similarity">
    <text evidence="11 12">Belongs to the TonB-dependent receptor family.</text>
</comment>
<dbReference type="InterPro" id="IPR039426">
    <property type="entry name" value="TonB-dep_rcpt-like"/>
</dbReference>
<dbReference type="RefSeq" id="WP_277280947.1">
    <property type="nucleotide sequence ID" value="NZ_JAROCY010000057.1"/>
</dbReference>
<dbReference type="PANTHER" id="PTHR32552">
    <property type="entry name" value="FERRICHROME IRON RECEPTOR-RELATED"/>
    <property type="match status" value="1"/>
</dbReference>
<name>A0ABT6CPN4_9SPHN</name>
<comment type="subcellular location">
    <subcellularLocation>
        <location evidence="1 11">Cell outer membrane</location>
        <topology evidence="1 11">Multi-pass membrane protein</topology>
    </subcellularLocation>
</comment>
<evidence type="ECO:0000256" key="1">
    <source>
        <dbReference type="ARBA" id="ARBA00004571"/>
    </source>
</evidence>